<dbReference type="InterPro" id="IPR009091">
    <property type="entry name" value="RCC1/BLIP-II"/>
</dbReference>
<accession>A0A9Q0RD83</accession>
<protein>
    <submittedName>
        <fullName evidence="1">Protein fmp25</fullName>
    </submittedName>
</protein>
<proteinExistence type="predicted"/>
<organism evidence="1 2">
    <name type="scientific">Anaeramoeba ignava</name>
    <name type="common">Anaerobic marine amoeba</name>
    <dbReference type="NCBI Taxonomy" id="1746090"/>
    <lineage>
        <taxon>Eukaryota</taxon>
        <taxon>Metamonada</taxon>
        <taxon>Anaeramoebidae</taxon>
        <taxon>Anaeramoeba</taxon>
    </lineage>
</organism>
<comment type="caution">
    <text evidence="1">The sequence shown here is derived from an EMBL/GenBank/DDBJ whole genome shotgun (WGS) entry which is preliminary data.</text>
</comment>
<dbReference type="Pfam" id="PF13540">
    <property type="entry name" value="RCC1_2"/>
    <property type="match status" value="1"/>
</dbReference>
<dbReference type="Gene3D" id="2.130.10.30">
    <property type="entry name" value="Regulator of chromosome condensation 1/beta-lactamase-inhibitor protein II"/>
    <property type="match status" value="1"/>
</dbReference>
<dbReference type="EMBL" id="JAPDFW010000061">
    <property type="protein sequence ID" value="KAJ5076301.1"/>
    <property type="molecule type" value="Genomic_DNA"/>
</dbReference>
<dbReference type="AlphaFoldDB" id="A0A9Q0RD83"/>
<dbReference type="OrthoDB" id="10256179at2759"/>
<gene>
    <name evidence="1" type="ORF">M0811_06297</name>
</gene>
<evidence type="ECO:0000313" key="2">
    <source>
        <dbReference type="Proteomes" id="UP001149090"/>
    </source>
</evidence>
<sequence>MDIFLFDSDNILEISCGGFHTLILTFNKKMIGFGDNSFGQIGMEETQIFQEYIRIPIQIELPKLRFNENISNYHISCGEFNSFLYYSPPSFSNLEEDLIKLFEEEKNFVIFHLKPKMEK</sequence>
<evidence type="ECO:0000313" key="1">
    <source>
        <dbReference type="EMBL" id="KAJ5076301.1"/>
    </source>
</evidence>
<dbReference type="Proteomes" id="UP001149090">
    <property type="component" value="Unassembled WGS sequence"/>
</dbReference>
<dbReference type="SUPFAM" id="SSF50985">
    <property type="entry name" value="RCC1/BLIP-II"/>
    <property type="match status" value="1"/>
</dbReference>
<keyword evidence="2" id="KW-1185">Reference proteome</keyword>
<name>A0A9Q0RD83_ANAIG</name>
<reference evidence="1" key="1">
    <citation type="submission" date="2022-10" db="EMBL/GenBank/DDBJ databases">
        <title>Novel sulphate-reducing endosymbionts in the free-living metamonad Anaeramoeba.</title>
        <authorList>
            <person name="Jerlstrom-Hultqvist J."/>
            <person name="Cepicka I."/>
            <person name="Gallot-Lavallee L."/>
            <person name="Salas-Leiva D."/>
            <person name="Curtis B.A."/>
            <person name="Zahonova K."/>
            <person name="Pipaliya S."/>
            <person name="Dacks J."/>
            <person name="Roger A.J."/>
        </authorList>
    </citation>
    <scope>NUCLEOTIDE SEQUENCE</scope>
    <source>
        <strain evidence="1">BMAN</strain>
    </source>
</reference>